<name>A0A813FCU9_POLGL</name>
<keyword evidence="2" id="KW-1185">Reference proteome</keyword>
<gene>
    <name evidence="1" type="ORF">PGLA1383_LOCUS29221</name>
</gene>
<reference evidence="1" key="1">
    <citation type="submission" date="2021-02" db="EMBL/GenBank/DDBJ databases">
        <authorList>
            <person name="Dougan E. K."/>
            <person name="Rhodes N."/>
            <person name="Thang M."/>
            <person name="Chan C."/>
        </authorList>
    </citation>
    <scope>NUCLEOTIDE SEQUENCE</scope>
</reference>
<dbReference type="EMBL" id="CAJNNV010025022">
    <property type="protein sequence ID" value="CAE8611418.1"/>
    <property type="molecule type" value="Genomic_DNA"/>
</dbReference>
<dbReference type="AlphaFoldDB" id="A0A813FCU9"/>
<dbReference type="Proteomes" id="UP000654075">
    <property type="component" value="Unassembled WGS sequence"/>
</dbReference>
<evidence type="ECO:0000313" key="2">
    <source>
        <dbReference type="Proteomes" id="UP000654075"/>
    </source>
</evidence>
<protein>
    <submittedName>
        <fullName evidence="1">Uncharacterized protein</fullName>
    </submittedName>
</protein>
<evidence type="ECO:0000313" key="1">
    <source>
        <dbReference type="EMBL" id="CAE8611418.1"/>
    </source>
</evidence>
<accession>A0A813FCU9</accession>
<comment type="caution">
    <text evidence="1">The sequence shown here is derived from an EMBL/GenBank/DDBJ whole genome shotgun (WGS) entry which is preliminary data.</text>
</comment>
<organism evidence="1 2">
    <name type="scientific">Polarella glacialis</name>
    <name type="common">Dinoflagellate</name>
    <dbReference type="NCBI Taxonomy" id="89957"/>
    <lineage>
        <taxon>Eukaryota</taxon>
        <taxon>Sar</taxon>
        <taxon>Alveolata</taxon>
        <taxon>Dinophyceae</taxon>
        <taxon>Suessiales</taxon>
        <taxon>Suessiaceae</taxon>
        <taxon>Polarella</taxon>
    </lineage>
</organism>
<sequence length="54" mass="5904">MISCQLPPLVAICTCSVGRTPSETPWCGRPLSSQFTPLVGQAWRTLRLQQLGFA</sequence>
<proteinExistence type="predicted"/>